<dbReference type="AlphaFoldDB" id="A0A6J6B7R7"/>
<dbReference type="EMBL" id="CAEZSE010000076">
    <property type="protein sequence ID" value="CAB4534856.1"/>
    <property type="molecule type" value="Genomic_DNA"/>
</dbReference>
<dbReference type="InterPro" id="IPR016064">
    <property type="entry name" value="NAD/diacylglycerol_kinase_sf"/>
</dbReference>
<proteinExistence type="predicted"/>
<organism evidence="1">
    <name type="scientific">freshwater metagenome</name>
    <dbReference type="NCBI Taxonomy" id="449393"/>
    <lineage>
        <taxon>unclassified sequences</taxon>
        <taxon>metagenomes</taxon>
        <taxon>ecological metagenomes</taxon>
    </lineage>
</organism>
<evidence type="ECO:0000313" key="1">
    <source>
        <dbReference type="EMBL" id="CAB4534856.1"/>
    </source>
</evidence>
<sequence>MTIRKSEDWGSTVTRPENLVICETDAAASQLATNCFLQQKPMPAIAIRQSNLSRALGTKGANANSQKMQATPFDLIEVTFVDASKTEQKVLALGYGLLRKSWWRREIVAAMNTSFIGDWDCTPRSHPNDGKFDLLTVNSEMKAMQRLIASRRLRLGTHLPHPQISVKQLTSFEADCSTKPNLYVDDRKFMSVNQCKFRLLPDALTLYW</sequence>
<name>A0A6J6B7R7_9ZZZZ</name>
<gene>
    <name evidence="1" type="ORF">UFOPK1353_00583</name>
</gene>
<dbReference type="Gene3D" id="2.60.200.40">
    <property type="match status" value="1"/>
</dbReference>
<protein>
    <submittedName>
        <fullName evidence="1">Unannotated protein</fullName>
    </submittedName>
</protein>
<accession>A0A6J6B7R7</accession>
<dbReference type="SUPFAM" id="SSF111331">
    <property type="entry name" value="NAD kinase/diacylglycerol kinase-like"/>
    <property type="match status" value="1"/>
</dbReference>
<reference evidence="1" key="1">
    <citation type="submission" date="2020-05" db="EMBL/GenBank/DDBJ databases">
        <authorList>
            <person name="Chiriac C."/>
            <person name="Salcher M."/>
            <person name="Ghai R."/>
            <person name="Kavagutti S V."/>
        </authorList>
    </citation>
    <scope>NUCLEOTIDE SEQUENCE</scope>
</reference>